<evidence type="ECO:0000259" key="4">
    <source>
        <dbReference type="SMART" id="SM00922"/>
    </source>
</evidence>
<dbReference type="Gene3D" id="3.30.390.10">
    <property type="entry name" value="Enolase-like, N-terminal domain"/>
    <property type="match status" value="1"/>
</dbReference>
<sequence>MTAAPTDLRLERIEAFVFRAPADPPVQTSFGIMRDRPALLLRAIADDGAEGWGEVWCNFPTVGAEHRARMALTYLPPLACGPQWASPQACFEALTAKLAVLAIQCGEPGPLAQIVAGLDIALWDLLGRRHGLPVWKLLAPDLAAPAPVPLYASGLNPTGPEKLAAAKRAEGYRAFKLKVGFGAERDEANLVALREVIGAESPLMVDANQAWDLDEAIAAGRRMARHDLGWLEEPVRADTSLADWARLAREQPLPLAGGENLAGPDAFDAHIAAEGLAIVQPDLGKWGGFSGCLAVGRRTLAQGKRFCPHWLGAGIGLTASFHLKAAVGGPGYVEVDANPNPLRDLLATPVFALEEGAVQLGTMPGLGVQPDLGAAQVFRIPL</sequence>
<evidence type="ECO:0000256" key="3">
    <source>
        <dbReference type="ARBA" id="ARBA00022842"/>
    </source>
</evidence>
<dbReference type="SFLD" id="SFLDG00179">
    <property type="entry name" value="mandelate_racemase"/>
    <property type="match status" value="1"/>
</dbReference>
<dbReference type="InterPro" id="IPR029065">
    <property type="entry name" value="Enolase_C-like"/>
</dbReference>
<dbReference type="OrthoDB" id="8609034at2"/>
<keyword evidence="2" id="KW-0479">Metal-binding</keyword>
<dbReference type="PANTHER" id="PTHR13794">
    <property type="entry name" value="ENOLASE SUPERFAMILY, MANDELATE RACEMASE"/>
    <property type="match status" value="1"/>
</dbReference>
<dbReference type="InterPro" id="IPR029017">
    <property type="entry name" value="Enolase-like_N"/>
</dbReference>
<dbReference type="EMBL" id="LDSL01000097">
    <property type="protein sequence ID" value="KTT18846.1"/>
    <property type="molecule type" value="Genomic_DNA"/>
</dbReference>
<dbReference type="InterPro" id="IPR013341">
    <property type="entry name" value="Mandelate_racemase_N_dom"/>
</dbReference>
<dbReference type="InterPro" id="IPR036849">
    <property type="entry name" value="Enolase-like_C_sf"/>
</dbReference>
<accession>A0A147GR68</accession>
<dbReference type="Proteomes" id="UP000072741">
    <property type="component" value="Unassembled WGS sequence"/>
</dbReference>
<dbReference type="InterPro" id="IPR018110">
    <property type="entry name" value="Mandel_Rmase/mucon_lact_enz_CS"/>
</dbReference>
<dbReference type="RefSeq" id="WP_058642849.1">
    <property type="nucleotide sequence ID" value="NZ_LDSL01000097.1"/>
</dbReference>
<dbReference type="SUPFAM" id="SSF51604">
    <property type="entry name" value="Enolase C-terminal domain-like"/>
    <property type="match status" value="1"/>
</dbReference>
<dbReference type="InterPro" id="IPR013342">
    <property type="entry name" value="Mandelate_racemase_C"/>
</dbReference>
<dbReference type="GO" id="GO:0016836">
    <property type="term" value="F:hydro-lyase activity"/>
    <property type="evidence" value="ECO:0007669"/>
    <property type="project" value="TreeGrafter"/>
</dbReference>
<dbReference type="Pfam" id="PF02746">
    <property type="entry name" value="MR_MLE_N"/>
    <property type="match status" value="1"/>
</dbReference>
<evidence type="ECO:0000256" key="2">
    <source>
        <dbReference type="ARBA" id="ARBA00022723"/>
    </source>
</evidence>
<dbReference type="Pfam" id="PF13378">
    <property type="entry name" value="MR_MLE_C"/>
    <property type="match status" value="1"/>
</dbReference>
<comment type="cofactor">
    <cofactor evidence="1">
        <name>Mg(2+)</name>
        <dbReference type="ChEBI" id="CHEBI:18420"/>
    </cofactor>
</comment>
<dbReference type="SMART" id="SM00922">
    <property type="entry name" value="MR_MLE"/>
    <property type="match status" value="1"/>
</dbReference>
<dbReference type="PROSITE" id="PS00909">
    <property type="entry name" value="MR_MLE_2"/>
    <property type="match status" value="1"/>
</dbReference>
<dbReference type="PANTHER" id="PTHR13794:SF58">
    <property type="entry name" value="MITOCHONDRIAL ENOLASE SUPERFAMILY MEMBER 1"/>
    <property type="match status" value="1"/>
</dbReference>
<evidence type="ECO:0000313" key="6">
    <source>
        <dbReference type="Proteomes" id="UP000072741"/>
    </source>
</evidence>
<dbReference type="CDD" id="cd03316">
    <property type="entry name" value="MR_like"/>
    <property type="match status" value="1"/>
</dbReference>
<dbReference type="PATRIC" id="fig|433924.3.peg.5259"/>
<keyword evidence="3" id="KW-0460">Magnesium</keyword>
<protein>
    <submittedName>
        <fullName evidence="5">Mandelate racemase</fullName>
    </submittedName>
</protein>
<dbReference type="SUPFAM" id="SSF54826">
    <property type="entry name" value="Enolase N-terminal domain-like"/>
    <property type="match status" value="1"/>
</dbReference>
<organism evidence="5 6">
    <name type="scientific">Pseudacidovorax intermedius</name>
    <dbReference type="NCBI Taxonomy" id="433924"/>
    <lineage>
        <taxon>Bacteria</taxon>
        <taxon>Pseudomonadati</taxon>
        <taxon>Pseudomonadota</taxon>
        <taxon>Betaproteobacteria</taxon>
        <taxon>Burkholderiales</taxon>
        <taxon>Comamonadaceae</taxon>
        <taxon>Pseudacidovorax</taxon>
    </lineage>
</organism>
<dbReference type="Gene3D" id="3.20.20.120">
    <property type="entry name" value="Enolase-like C-terminal domain"/>
    <property type="match status" value="1"/>
</dbReference>
<dbReference type="InterPro" id="IPR046945">
    <property type="entry name" value="RHMD-like"/>
</dbReference>
<dbReference type="AlphaFoldDB" id="A0A147GR68"/>
<evidence type="ECO:0000313" key="5">
    <source>
        <dbReference type="EMBL" id="KTT18846.1"/>
    </source>
</evidence>
<comment type="caution">
    <text evidence="5">The sequence shown here is derived from an EMBL/GenBank/DDBJ whole genome shotgun (WGS) entry which is preliminary data.</text>
</comment>
<reference evidence="5 6" key="1">
    <citation type="journal article" date="2016" name="Front. Microbiol.">
        <title>Genomic Resource of Rice Seed Associated Bacteria.</title>
        <authorList>
            <person name="Midha S."/>
            <person name="Bansal K."/>
            <person name="Sharma S."/>
            <person name="Kumar N."/>
            <person name="Patil P.P."/>
            <person name="Chaudhry V."/>
            <person name="Patil P.B."/>
        </authorList>
    </citation>
    <scope>NUCLEOTIDE SEQUENCE [LARGE SCALE GENOMIC DNA]</scope>
    <source>
        <strain evidence="5 6">NS331</strain>
    </source>
</reference>
<feature type="domain" description="Mandelate racemase/muconate lactonizing enzyme C-terminal" evidence="4">
    <location>
        <begin position="160"/>
        <end position="254"/>
    </location>
</feature>
<name>A0A147GR68_9BURK</name>
<dbReference type="SFLD" id="SFLDS00001">
    <property type="entry name" value="Enolase"/>
    <property type="match status" value="1"/>
</dbReference>
<dbReference type="GO" id="GO:0009063">
    <property type="term" value="P:amino acid catabolic process"/>
    <property type="evidence" value="ECO:0007669"/>
    <property type="project" value="InterPro"/>
</dbReference>
<evidence type="ECO:0000256" key="1">
    <source>
        <dbReference type="ARBA" id="ARBA00001946"/>
    </source>
</evidence>
<proteinExistence type="predicted"/>
<keyword evidence="6" id="KW-1185">Reference proteome</keyword>
<gene>
    <name evidence="5" type="ORF">NS331_15410</name>
</gene>
<dbReference type="GO" id="GO:0016052">
    <property type="term" value="P:carbohydrate catabolic process"/>
    <property type="evidence" value="ECO:0007669"/>
    <property type="project" value="TreeGrafter"/>
</dbReference>
<dbReference type="GO" id="GO:0000287">
    <property type="term" value="F:magnesium ion binding"/>
    <property type="evidence" value="ECO:0007669"/>
    <property type="project" value="TreeGrafter"/>
</dbReference>